<evidence type="ECO:0000256" key="1">
    <source>
        <dbReference type="SAM" id="MobiDB-lite"/>
    </source>
</evidence>
<comment type="caution">
    <text evidence="2">The sequence shown here is derived from an EMBL/GenBank/DDBJ whole genome shotgun (WGS) entry which is preliminary data.</text>
</comment>
<dbReference type="STRING" id="33528.ENSGAFP00000014188"/>
<feature type="region of interest" description="Disordered" evidence="1">
    <location>
        <begin position="1"/>
        <end position="42"/>
    </location>
</feature>
<feature type="compositionally biased region" description="Polar residues" evidence="1">
    <location>
        <begin position="7"/>
        <end position="18"/>
    </location>
</feature>
<accession>A0A315UX16</accession>
<proteinExistence type="predicted"/>
<sequence>MDFLLDWQQTGKSRTAALSPQRAAPSSAGSPAWVGSGRVGSTPRCDMAELGKGVTAGKLALNVQKRLNRAQEKVGGDPGSGRHWIPGPVRSSLVRLQLGLRRNRNQNQNQNQGP</sequence>
<evidence type="ECO:0000313" key="2">
    <source>
        <dbReference type="EMBL" id="PWA15957.1"/>
    </source>
</evidence>
<keyword evidence="3" id="KW-1185">Reference proteome</keyword>
<evidence type="ECO:0000313" key="3">
    <source>
        <dbReference type="Proteomes" id="UP000250572"/>
    </source>
</evidence>
<dbReference type="AlphaFoldDB" id="A0A315UX16"/>
<protein>
    <submittedName>
        <fullName evidence="2">Uncharacterized protein</fullName>
    </submittedName>
</protein>
<organism evidence="2 3">
    <name type="scientific">Gambusia affinis</name>
    <name type="common">Western mosquitofish</name>
    <name type="synonym">Heterandria affinis</name>
    <dbReference type="NCBI Taxonomy" id="33528"/>
    <lineage>
        <taxon>Eukaryota</taxon>
        <taxon>Metazoa</taxon>
        <taxon>Chordata</taxon>
        <taxon>Craniata</taxon>
        <taxon>Vertebrata</taxon>
        <taxon>Euteleostomi</taxon>
        <taxon>Actinopterygii</taxon>
        <taxon>Neopterygii</taxon>
        <taxon>Teleostei</taxon>
        <taxon>Neoteleostei</taxon>
        <taxon>Acanthomorphata</taxon>
        <taxon>Ovalentaria</taxon>
        <taxon>Atherinomorphae</taxon>
        <taxon>Cyprinodontiformes</taxon>
        <taxon>Poeciliidae</taxon>
        <taxon>Poeciliinae</taxon>
        <taxon>Gambusia</taxon>
    </lineage>
</organism>
<dbReference type="Proteomes" id="UP000250572">
    <property type="component" value="Unassembled WGS sequence"/>
</dbReference>
<name>A0A315UX16_GAMAF</name>
<gene>
    <name evidence="2" type="ORF">CCH79_00020055</name>
</gene>
<dbReference type="EMBL" id="NHOQ01002563">
    <property type="protein sequence ID" value="PWA15957.1"/>
    <property type="molecule type" value="Genomic_DNA"/>
</dbReference>
<reference evidence="2 3" key="1">
    <citation type="journal article" date="2018" name="G3 (Bethesda)">
        <title>A High-Quality Reference Genome for the Invasive Mosquitofish Gambusia affinis Using a Chicago Library.</title>
        <authorList>
            <person name="Hoffberg S.L."/>
            <person name="Troendle N.J."/>
            <person name="Glenn T.C."/>
            <person name="Mahmud O."/>
            <person name="Louha S."/>
            <person name="Chalopin D."/>
            <person name="Bennetzen J.L."/>
            <person name="Mauricio R."/>
        </authorList>
    </citation>
    <scope>NUCLEOTIDE SEQUENCE [LARGE SCALE GENOMIC DNA]</scope>
    <source>
        <strain evidence="2">NE01/NJP1002.9</strain>
        <tissue evidence="2">Muscle</tissue>
    </source>
</reference>